<organism evidence="9 10">
    <name type="scientific">Corynebacterium hindlerae</name>
    <dbReference type="NCBI Taxonomy" id="699041"/>
    <lineage>
        <taxon>Bacteria</taxon>
        <taxon>Bacillati</taxon>
        <taxon>Actinomycetota</taxon>
        <taxon>Actinomycetes</taxon>
        <taxon>Mycobacteriales</taxon>
        <taxon>Corynebacteriaceae</taxon>
        <taxon>Corynebacterium</taxon>
    </lineage>
</organism>
<evidence type="ECO:0000256" key="1">
    <source>
        <dbReference type="ARBA" id="ARBA00022512"/>
    </source>
</evidence>
<dbReference type="EMBL" id="CP059833">
    <property type="protein sequence ID" value="QMV84422.1"/>
    <property type="molecule type" value="Genomic_DNA"/>
</dbReference>
<dbReference type="NCBIfam" id="TIGR01167">
    <property type="entry name" value="LPXTG_anchor"/>
    <property type="match status" value="1"/>
</dbReference>
<keyword evidence="3 7" id="KW-0732">Signal</keyword>
<feature type="signal peptide" evidence="7">
    <location>
        <begin position="1"/>
        <end position="34"/>
    </location>
</feature>
<evidence type="ECO:0000313" key="10">
    <source>
        <dbReference type="Proteomes" id="UP000515570"/>
    </source>
</evidence>
<feature type="region of interest" description="Disordered" evidence="5">
    <location>
        <begin position="38"/>
        <end position="60"/>
    </location>
</feature>
<evidence type="ECO:0000256" key="6">
    <source>
        <dbReference type="SAM" id="Phobius"/>
    </source>
</evidence>
<evidence type="ECO:0000259" key="8">
    <source>
        <dbReference type="PROSITE" id="PS50847"/>
    </source>
</evidence>
<dbReference type="PROSITE" id="PS50847">
    <property type="entry name" value="GRAM_POS_ANCHORING"/>
    <property type="match status" value="1"/>
</dbReference>
<keyword evidence="6" id="KW-0812">Transmembrane</keyword>
<feature type="chain" id="PRO_5028859896" evidence="7">
    <location>
        <begin position="35"/>
        <end position="1301"/>
    </location>
</feature>
<gene>
    <name evidence="9" type="ORF">HW450_08580</name>
</gene>
<keyword evidence="4" id="KW-0572">Peptidoglycan-anchor</keyword>
<evidence type="ECO:0000256" key="5">
    <source>
        <dbReference type="SAM" id="MobiDB-lite"/>
    </source>
</evidence>
<keyword evidence="6" id="KW-0472">Membrane</keyword>
<evidence type="ECO:0000256" key="3">
    <source>
        <dbReference type="ARBA" id="ARBA00022729"/>
    </source>
</evidence>
<keyword evidence="2" id="KW-0964">Secreted</keyword>
<dbReference type="SUPFAM" id="SSF63829">
    <property type="entry name" value="Calcium-dependent phosphotriesterase"/>
    <property type="match status" value="1"/>
</dbReference>
<evidence type="ECO:0000256" key="4">
    <source>
        <dbReference type="ARBA" id="ARBA00023088"/>
    </source>
</evidence>
<evidence type="ECO:0000313" key="9">
    <source>
        <dbReference type="EMBL" id="QMV84422.1"/>
    </source>
</evidence>
<dbReference type="InterPro" id="IPR054215">
    <property type="entry name" value="DUF6923"/>
</dbReference>
<keyword evidence="10" id="KW-1185">Reference proteome</keyword>
<dbReference type="GO" id="GO:0005975">
    <property type="term" value="P:carbohydrate metabolic process"/>
    <property type="evidence" value="ECO:0007669"/>
    <property type="project" value="UniProtKB-ARBA"/>
</dbReference>
<sequence>MKSSQQASRVFQKMLALMCGLALMTSGTMNIAYAQETTPMSTPSPQTAPEEETTPNATAEPTLPALEQPILTPPETATPTVAPLVHTYRAETESKVADGEAAKNKVVLTLDPALLVDGIVSIERDKDGVEFLGHGSVLLNGHPLPEEDAASMPEGESRGARIAVKLPEASWTVGDHLEIQYATIEADAGSEWRLVKDGAEVFSLRDDMSHAVEVSDPTSVTAQTTTTKAHQVQVPSKDKFNNGKCANSYVGNIYFYAPANVKATRITVKRTTALNLYIPPTTQFNSDTPNIKVAEFERMYRNEYKPLWNDIRHKEMVVRSIDDKTLEIIIPGGITMEKGEYVKLTNAFSYCSAGAPDRDNLEIAVTGDTQDGGFCEARPRYTFPARNLGNSEIGRLRTVDGDGNGNLVASPWDTLKGVSESGGSDPYRVFFRPNGNDNEYVLRHVPYQGTVTDGSLVVPRKPKRELSQIERDNGTNVYVSESKANGQVRWKSYVARQDTGTGSFVRLGGPNQETGWIINSLAFNPQDNWLYAISQGRLGEDWGRLAGQTVQGDAQNRFRPVITAEDPCFPAGHLLQIDPETGEVYNLGRVTPNVASKEYAFQGKKQAYWPNDLWGGINVGGIDKDGNYYVANASRSGTGAVYKVNLNDVTATPTDNGRKWLASGIRLDNDWNDVRDRSGRAWSEDWTPLFVPENPSCQPQTNSPCKQRQAGNYMWGISNGWNSQNGVWIERINLTDGSVQRWDITNIRTPSGQGISKPNQWGRAWTVGNGLLGFATASVGANDNVLRIKVSDPESSNPSFQLISVNAVATASYNSNGTSSVGFEENVVDLQIKKTRADITDRDGKSRIKWEIQVRNASEKNASTGFTVFDTIPKGYQVVRLESGNSWEQVSDGKSVRFGRWSAFVKKVNDNFVIEGHHGSLIAGYTATFSIIAEPINNLAPPKECVENVAGVIGIDRDPNTKKIEVGANGKDAFGNSSGAYGDLNYIGKTYSDIASDDYCRSRLTVIKHVEENNVKTEKVNGWAFTAATSGDQPILLDAGSGAKPEAVNASTLITGQTGQGKSTHPQGQVSWIINSMDEQKIRVTEDLAGHDGFKFNSVQCSLDGKNQNATVASTKDKPEFVVTVPKTAKVTCEVWNVKQPEEGTIAIQKATYDPATKGPINTGNLVGWAFELRKKDATTPAIELKPGDGTNTAKVTPGTYVLVETKAPANHSLLPQPIEFTIKRGKDANLELADVANGGGVVTFENPNAQRPNIILTVADPQTGTLPKTGGSGVAIPALLGVMLVLIGAVLTRRRKAHSA</sequence>
<dbReference type="Gene3D" id="2.60.40.10">
    <property type="entry name" value="Immunoglobulins"/>
    <property type="match status" value="1"/>
</dbReference>
<feature type="domain" description="Gram-positive cocci surface proteins LPxTG" evidence="8">
    <location>
        <begin position="1267"/>
        <end position="1301"/>
    </location>
</feature>
<dbReference type="InterPro" id="IPR041033">
    <property type="entry name" value="SpaA_PFL_dom_1"/>
</dbReference>
<dbReference type="Pfam" id="PF21959">
    <property type="entry name" value="DUF6923"/>
    <property type="match status" value="2"/>
</dbReference>
<dbReference type="RefSeq" id="WP_182385231.1">
    <property type="nucleotide sequence ID" value="NZ_CP059833.1"/>
</dbReference>
<feature type="transmembrane region" description="Helical" evidence="6">
    <location>
        <begin position="1275"/>
        <end position="1293"/>
    </location>
</feature>
<keyword evidence="6" id="KW-1133">Transmembrane helix</keyword>
<dbReference type="Pfam" id="PF17802">
    <property type="entry name" value="SpaA"/>
    <property type="match status" value="1"/>
</dbReference>
<name>A0A7G5FCT1_9CORY</name>
<proteinExistence type="predicted"/>
<dbReference type="Proteomes" id="UP000515570">
    <property type="component" value="Chromosome"/>
</dbReference>
<accession>A0A7G5FCT1</accession>
<keyword evidence="1" id="KW-0134">Cell wall</keyword>
<feature type="compositionally biased region" description="Low complexity" evidence="5">
    <location>
        <begin position="43"/>
        <end position="60"/>
    </location>
</feature>
<dbReference type="InterPro" id="IPR019931">
    <property type="entry name" value="LPXTG_anchor"/>
</dbReference>
<reference evidence="9 10" key="1">
    <citation type="submission" date="2020-07" db="EMBL/GenBank/DDBJ databases">
        <title>non toxigenic Corynebacterium sp. nov from a clinical source.</title>
        <authorList>
            <person name="Bernier A.-M."/>
            <person name="Bernard K."/>
        </authorList>
    </citation>
    <scope>NUCLEOTIDE SEQUENCE [LARGE SCALE GENOMIC DNA]</scope>
    <source>
        <strain evidence="10">NML 93-0612</strain>
    </source>
</reference>
<evidence type="ECO:0000256" key="7">
    <source>
        <dbReference type="SAM" id="SignalP"/>
    </source>
</evidence>
<evidence type="ECO:0000256" key="2">
    <source>
        <dbReference type="ARBA" id="ARBA00022525"/>
    </source>
</evidence>
<protein>
    <submittedName>
        <fullName evidence="9">LPXTG cell wall anchor domain-containing protein</fullName>
    </submittedName>
</protein>
<dbReference type="InterPro" id="IPR013783">
    <property type="entry name" value="Ig-like_fold"/>
</dbReference>